<reference evidence="2 3" key="1">
    <citation type="submission" date="2016-06" db="EMBL/GenBank/DDBJ databases">
        <title>Complete genome sequence of Streptomyces griseochromogenes ATCC 14511, the Blasticidin S producer.</title>
        <authorList>
            <person name="Wu L."/>
        </authorList>
    </citation>
    <scope>NUCLEOTIDE SEQUENCE [LARGE SCALE GENOMIC DNA]</scope>
    <source>
        <strain evidence="2 3">ATCC 14511</strain>
    </source>
</reference>
<gene>
    <name evidence="2" type="ORF">AVL59_16675</name>
</gene>
<dbReference type="EMBL" id="CP016279">
    <property type="protein sequence ID" value="ANP51040.1"/>
    <property type="molecule type" value="Genomic_DNA"/>
</dbReference>
<dbReference type="STRING" id="68214.AVL59_16675"/>
<dbReference type="AlphaFoldDB" id="A0A1B1AWZ7"/>
<accession>A0A1B1AWZ7</accession>
<organism evidence="2 3">
    <name type="scientific">Streptomyces griseochromogenes</name>
    <dbReference type="NCBI Taxonomy" id="68214"/>
    <lineage>
        <taxon>Bacteria</taxon>
        <taxon>Bacillati</taxon>
        <taxon>Actinomycetota</taxon>
        <taxon>Actinomycetes</taxon>
        <taxon>Kitasatosporales</taxon>
        <taxon>Streptomycetaceae</taxon>
        <taxon>Streptomyces</taxon>
    </lineage>
</organism>
<feature type="compositionally biased region" description="Basic and acidic residues" evidence="1">
    <location>
        <begin position="1"/>
        <end position="12"/>
    </location>
</feature>
<name>A0A1B1AWZ7_9ACTN</name>
<proteinExistence type="predicted"/>
<evidence type="ECO:0000313" key="3">
    <source>
        <dbReference type="Proteomes" id="UP000092659"/>
    </source>
</evidence>
<sequence>MPDPRRRAEPRRSTAPRGRAGDVDAHAGQSPAGFEDPRAEFRRRLLRHEIGVVDDVLPGTGGEHPLLHPVPGVIGRHGAADRLDALGGLPGGPVGLVARVPLGTAGAQIGPAGAEPVGRAGRALLAAHPRVRLRLHVDLDAPFEVAHQSPHGLRELLGVRAQHRLHTSIVQVHRGEPQRQHRDVRGQGLDHGVVGAGDRLQPVQVLEMASQGALLEVLGGN</sequence>
<feature type="region of interest" description="Disordered" evidence="1">
    <location>
        <begin position="1"/>
        <end position="37"/>
    </location>
</feature>
<dbReference type="Proteomes" id="UP000092659">
    <property type="component" value="Chromosome"/>
</dbReference>
<evidence type="ECO:0000256" key="1">
    <source>
        <dbReference type="SAM" id="MobiDB-lite"/>
    </source>
</evidence>
<dbReference type="KEGG" id="sgs:AVL59_16675"/>
<evidence type="ECO:0000313" key="2">
    <source>
        <dbReference type="EMBL" id="ANP51040.1"/>
    </source>
</evidence>
<protein>
    <submittedName>
        <fullName evidence="2">Uncharacterized protein</fullName>
    </submittedName>
</protein>